<dbReference type="Pfam" id="PF13354">
    <property type="entry name" value="Beta-lactamase2"/>
    <property type="match status" value="1"/>
</dbReference>
<dbReference type="Proteomes" id="UP000275225">
    <property type="component" value="Unassembled WGS sequence"/>
</dbReference>
<organism evidence="2 3">
    <name type="scientific">Aeromicrobium camelliae</name>
    <dbReference type="NCBI Taxonomy" id="1538144"/>
    <lineage>
        <taxon>Bacteria</taxon>
        <taxon>Bacillati</taxon>
        <taxon>Actinomycetota</taxon>
        <taxon>Actinomycetes</taxon>
        <taxon>Propionibacteriales</taxon>
        <taxon>Nocardioidaceae</taxon>
        <taxon>Aeromicrobium</taxon>
    </lineage>
</organism>
<dbReference type="Gene3D" id="3.40.710.10">
    <property type="entry name" value="DD-peptidase/beta-lactamase superfamily"/>
    <property type="match status" value="1"/>
</dbReference>
<dbReference type="InterPro" id="IPR000871">
    <property type="entry name" value="Beta-lactam_class-A"/>
</dbReference>
<feature type="domain" description="Beta-lactamase class A catalytic" evidence="1">
    <location>
        <begin position="15"/>
        <end position="238"/>
    </location>
</feature>
<keyword evidence="2" id="KW-0378">Hydrolase</keyword>
<evidence type="ECO:0000313" key="3">
    <source>
        <dbReference type="Proteomes" id="UP000275225"/>
    </source>
</evidence>
<dbReference type="InterPro" id="IPR045155">
    <property type="entry name" value="Beta-lactam_cat"/>
</dbReference>
<dbReference type="SUPFAM" id="SSF56601">
    <property type="entry name" value="beta-lactamase/transpeptidase-like"/>
    <property type="match status" value="1"/>
</dbReference>
<dbReference type="EMBL" id="RQJX01000004">
    <property type="protein sequence ID" value="RQN08982.1"/>
    <property type="molecule type" value="Genomic_DNA"/>
</dbReference>
<sequence length="271" mass="28754">MTPALPALPAGVSWSVCLRDARTGEVIAAHQPDAVVSTASVGKLFVLIEAARRFASGELDPAEQLSRDREDQVADSGLWQVLRQPELSAEDACWLVGAVSDNLATNALLRRLGLESVTALTKTLGFTDSRLLDRVRDQRAPDDPPALSVGTAAELADLMVRMSRAEVLAAPVSEQVLGWLRVNTDLSMVASAFGLDPLAHREADRSVRLANKTGTDAGVRADVGVVGGPDAAIAYAVLAQWDPDGGDRRDDVLSAMAAIGQWVSGRLRRAD</sequence>
<name>A0A3N6WVF0_9ACTN</name>
<keyword evidence="3" id="KW-1185">Reference proteome</keyword>
<dbReference type="GO" id="GO:0030655">
    <property type="term" value="P:beta-lactam antibiotic catabolic process"/>
    <property type="evidence" value="ECO:0007669"/>
    <property type="project" value="InterPro"/>
</dbReference>
<comment type="caution">
    <text evidence="2">The sequence shown here is derived from an EMBL/GenBank/DDBJ whole genome shotgun (WGS) entry which is preliminary data.</text>
</comment>
<protein>
    <submittedName>
        <fullName evidence="2">Serine hydrolase</fullName>
    </submittedName>
</protein>
<dbReference type="PANTHER" id="PTHR35333:SF3">
    <property type="entry name" value="BETA-LACTAMASE-TYPE TRANSPEPTIDASE FOLD CONTAINING PROTEIN"/>
    <property type="match status" value="1"/>
</dbReference>
<dbReference type="RefSeq" id="WP_124235990.1">
    <property type="nucleotide sequence ID" value="NZ_JBHUFI010000001.1"/>
</dbReference>
<evidence type="ECO:0000313" key="2">
    <source>
        <dbReference type="EMBL" id="RQN08982.1"/>
    </source>
</evidence>
<dbReference type="GO" id="GO:0046677">
    <property type="term" value="P:response to antibiotic"/>
    <property type="evidence" value="ECO:0007669"/>
    <property type="project" value="InterPro"/>
</dbReference>
<dbReference type="InterPro" id="IPR012338">
    <property type="entry name" value="Beta-lactam/transpept-like"/>
</dbReference>
<dbReference type="GO" id="GO:0008800">
    <property type="term" value="F:beta-lactamase activity"/>
    <property type="evidence" value="ECO:0007669"/>
    <property type="project" value="InterPro"/>
</dbReference>
<proteinExistence type="predicted"/>
<accession>A0A3N6WVF0</accession>
<dbReference type="PANTHER" id="PTHR35333">
    <property type="entry name" value="BETA-LACTAMASE"/>
    <property type="match status" value="1"/>
</dbReference>
<reference evidence="2 3" key="1">
    <citation type="submission" date="2018-11" db="EMBL/GenBank/DDBJ databases">
        <authorList>
            <person name="Li F."/>
        </authorList>
    </citation>
    <scope>NUCLEOTIDE SEQUENCE [LARGE SCALE GENOMIC DNA]</scope>
    <source>
        <strain evidence="2 3">YS17T</strain>
    </source>
</reference>
<evidence type="ECO:0000259" key="1">
    <source>
        <dbReference type="Pfam" id="PF13354"/>
    </source>
</evidence>
<dbReference type="OrthoDB" id="3673924at2"/>
<dbReference type="AlphaFoldDB" id="A0A3N6WVF0"/>
<gene>
    <name evidence="2" type="ORF">EHW97_04590</name>
</gene>